<feature type="transmembrane region" description="Helical" evidence="1">
    <location>
        <begin position="199"/>
        <end position="216"/>
    </location>
</feature>
<proteinExistence type="predicted"/>
<keyword evidence="1" id="KW-0472">Membrane</keyword>
<reference evidence="2" key="1">
    <citation type="journal article" date="2014" name="Front. Microbiol.">
        <title>High frequency of phylogenetically diverse reductive dehalogenase-homologous genes in deep subseafloor sedimentary metagenomes.</title>
        <authorList>
            <person name="Kawai M."/>
            <person name="Futagami T."/>
            <person name="Toyoda A."/>
            <person name="Takaki Y."/>
            <person name="Nishi S."/>
            <person name="Hori S."/>
            <person name="Arai W."/>
            <person name="Tsubouchi T."/>
            <person name="Morono Y."/>
            <person name="Uchiyama I."/>
            <person name="Ito T."/>
            <person name="Fujiyama A."/>
            <person name="Inagaki F."/>
            <person name="Takami H."/>
        </authorList>
    </citation>
    <scope>NUCLEOTIDE SEQUENCE</scope>
    <source>
        <strain evidence="2">Expedition CK06-06</strain>
    </source>
</reference>
<dbReference type="AlphaFoldDB" id="X1RWJ8"/>
<keyword evidence="1" id="KW-1133">Transmembrane helix</keyword>
<evidence type="ECO:0000313" key="2">
    <source>
        <dbReference type="EMBL" id="GAI85142.1"/>
    </source>
</evidence>
<protein>
    <submittedName>
        <fullName evidence="2">Uncharacterized protein</fullName>
    </submittedName>
</protein>
<sequence length="217" mass="25080">MFLDELSRILRLKVSAEERITLAQRETQKVQIAEEAMELERVKLLRQRYAGAEIEARLPGNPFSDEETIDLGTARDNKLVWDRPFKALYITECKIVLPGTDFPVAYIRFNDPGSSVYQIRTGFVKGNFSKLFHFLIIHNTIIRPRIITATNPIPYPCFIYFPLIFVNIEYRTAPMVIRIYPTSAPEATSKPMAKRIRPIHPYCPMIPIVCFLSLFIL</sequence>
<feature type="non-terminal residue" evidence="2">
    <location>
        <position position="217"/>
    </location>
</feature>
<keyword evidence="1" id="KW-0812">Transmembrane</keyword>
<comment type="caution">
    <text evidence="2">The sequence shown here is derived from an EMBL/GenBank/DDBJ whole genome shotgun (WGS) entry which is preliminary data.</text>
</comment>
<gene>
    <name evidence="2" type="ORF">S12H4_17425</name>
</gene>
<organism evidence="2">
    <name type="scientific">marine sediment metagenome</name>
    <dbReference type="NCBI Taxonomy" id="412755"/>
    <lineage>
        <taxon>unclassified sequences</taxon>
        <taxon>metagenomes</taxon>
        <taxon>ecological metagenomes</taxon>
    </lineage>
</organism>
<name>X1RWJ8_9ZZZZ</name>
<evidence type="ECO:0000256" key="1">
    <source>
        <dbReference type="SAM" id="Phobius"/>
    </source>
</evidence>
<dbReference type="EMBL" id="BARW01008515">
    <property type="protein sequence ID" value="GAI85142.1"/>
    <property type="molecule type" value="Genomic_DNA"/>
</dbReference>
<accession>X1RWJ8</accession>